<comment type="caution">
    <text evidence="1">The sequence shown here is derived from an EMBL/GenBank/DDBJ whole genome shotgun (WGS) entry which is preliminary data.</text>
</comment>
<keyword evidence="2" id="KW-1185">Reference proteome</keyword>
<dbReference type="EMBL" id="CM047899">
    <property type="protein sequence ID" value="KAJ0101552.1"/>
    <property type="molecule type" value="Genomic_DNA"/>
</dbReference>
<name>A0ACC1BR34_9ROSI</name>
<dbReference type="Proteomes" id="UP001164250">
    <property type="component" value="Chromosome 3"/>
</dbReference>
<evidence type="ECO:0000313" key="2">
    <source>
        <dbReference type="Proteomes" id="UP001164250"/>
    </source>
</evidence>
<accession>A0ACC1BR34</accession>
<organism evidence="1 2">
    <name type="scientific">Pistacia atlantica</name>
    <dbReference type="NCBI Taxonomy" id="434234"/>
    <lineage>
        <taxon>Eukaryota</taxon>
        <taxon>Viridiplantae</taxon>
        <taxon>Streptophyta</taxon>
        <taxon>Embryophyta</taxon>
        <taxon>Tracheophyta</taxon>
        <taxon>Spermatophyta</taxon>
        <taxon>Magnoliopsida</taxon>
        <taxon>eudicotyledons</taxon>
        <taxon>Gunneridae</taxon>
        <taxon>Pentapetalae</taxon>
        <taxon>rosids</taxon>
        <taxon>malvids</taxon>
        <taxon>Sapindales</taxon>
        <taxon>Anacardiaceae</taxon>
        <taxon>Pistacia</taxon>
    </lineage>
</organism>
<evidence type="ECO:0000313" key="1">
    <source>
        <dbReference type="EMBL" id="KAJ0101552.1"/>
    </source>
</evidence>
<sequence>MVMLFFVFLFMLSEQNVTFIMHGLLGMAPNKVNCIVILLYFFCGAASVSNKNQKAELVVNASERRPIPQTFFGIFFEEINHAGAGGLWAELVSNRGHSLFFYLYI</sequence>
<protein>
    <submittedName>
        <fullName evidence="1">Uncharacterized protein</fullName>
    </submittedName>
</protein>
<gene>
    <name evidence="1" type="ORF">Patl1_05239</name>
</gene>
<proteinExistence type="predicted"/>
<reference evidence="2" key="1">
    <citation type="journal article" date="2023" name="G3 (Bethesda)">
        <title>Genome assembly and association tests identify interacting loci associated with vigor, precocity, and sex in interspecific pistachio rootstocks.</title>
        <authorList>
            <person name="Palmer W."/>
            <person name="Jacygrad E."/>
            <person name="Sagayaradj S."/>
            <person name="Cavanaugh K."/>
            <person name="Han R."/>
            <person name="Bertier L."/>
            <person name="Beede B."/>
            <person name="Kafkas S."/>
            <person name="Golino D."/>
            <person name="Preece J."/>
            <person name="Michelmore R."/>
        </authorList>
    </citation>
    <scope>NUCLEOTIDE SEQUENCE [LARGE SCALE GENOMIC DNA]</scope>
</reference>